<dbReference type="Gene3D" id="3.90.640.10">
    <property type="entry name" value="Actin, Chain A, domain 4"/>
    <property type="match status" value="1"/>
</dbReference>
<dbReference type="FunFam" id="3.30.420.40:FF:000029">
    <property type="entry name" value="Actin-related protein 3"/>
    <property type="match status" value="1"/>
</dbReference>
<sequence length="425" mass="48089">MARRSPVVIDIGSGCTKMGFAGNIEPTFMIPTVVANSARKSNQSVHISQTPSAHGLADADFYIGDEAYARKDSPNYLLSSPVSKGRIDNWDDMERFLQQAIFRNLRCIPEEHDFLLTEPPFNTPENRELMAEMMFETFNVNGLYIGVQAVLALYAQWVCDVKLEMDEASSPNLTGLVVDSGDGLSHVIPVADGYVISSCIQELHMAGKHVTQFVHDMICDRGEPVPAEQRMEAARQIKEKHAYLCRDVVEEYQKFDQDPRKFKTLSNVYPKTKEEWTIQIGYERFLAPEIFFHPEIFVESMTTPLPQVVDNAISQCPIDYRRKLYSNIVLSGGSTAFQHFKERLQHDVQQIVNERLQKAELSTGRRPQDIEVCVHGSKQRKQQRYAAWLGGSLLAQEPTFLTMVKSKKEYEEVGPSCMRGSPVLG</sequence>
<evidence type="ECO:0000313" key="3">
    <source>
        <dbReference type="EMBL" id="CAJ1407807.1"/>
    </source>
</evidence>
<dbReference type="CDD" id="cd10221">
    <property type="entry name" value="ASKHA_NBD_Arp3-like"/>
    <property type="match status" value="1"/>
</dbReference>
<dbReference type="Proteomes" id="UP001178507">
    <property type="component" value="Unassembled WGS sequence"/>
</dbReference>
<dbReference type="EMBL" id="CAUJNA010003691">
    <property type="protein sequence ID" value="CAJ1407807.1"/>
    <property type="molecule type" value="Genomic_DNA"/>
</dbReference>
<dbReference type="InterPro" id="IPR020902">
    <property type="entry name" value="Actin/actin-like_CS"/>
</dbReference>
<dbReference type="AlphaFoldDB" id="A0AA36JKC3"/>
<dbReference type="PANTHER" id="PTHR11937">
    <property type="entry name" value="ACTIN"/>
    <property type="match status" value="1"/>
</dbReference>
<dbReference type="Gene3D" id="3.30.420.40">
    <property type="match status" value="2"/>
</dbReference>
<gene>
    <name evidence="3" type="ORF">EVOR1521_LOCUS29416</name>
</gene>
<evidence type="ECO:0000256" key="1">
    <source>
        <dbReference type="ARBA" id="ARBA00049360"/>
    </source>
</evidence>
<reference evidence="3" key="1">
    <citation type="submission" date="2023-08" db="EMBL/GenBank/DDBJ databases">
        <authorList>
            <person name="Chen Y."/>
            <person name="Shah S."/>
            <person name="Dougan E. K."/>
            <person name="Thang M."/>
            <person name="Chan C."/>
        </authorList>
    </citation>
    <scope>NUCLEOTIDE SEQUENCE</scope>
</reference>
<protein>
    <recommendedName>
        <fullName evidence="5">Actin-related protein 3</fullName>
    </recommendedName>
</protein>
<evidence type="ECO:0000313" key="4">
    <source>
        <dbReference type="Proteomes" id="UP001178507"/>
    </source>
</evidence>
<evidence type="ECO:0008006" key="5">
    <source>
        <dbReference type="Google" id="ProtNLM"/>
    </source>
</evidence>
<organism evidence="3 4">
    <name type="scientific">Effrenium voratum</name>
    <dbReference type="NCBI Taxonomy" id="2562239"/>
    <lineage>
        <taxon>Eukaryota</taxon>
        <taxon>Sar</taxon>
        <taxon>Alveolata</taxon>
        <taxon>Dinophyceae</taxon>
        <taxon>Suessiales</taxon>
        <taxon>Symbiodiniaceae</taxon>
        <taxon>Effrenium</taxon>
    </lineage>
</organism>
<keyword evidence="4" id="KW-1185">Reference proteome</keyword>
<accession>A0AA36JKC3</accession>
<evidence type="ECO:0000256" key="2">
    <source>
        <dbReference type="RuleBase" id="RU000487"/>
    </source>
</evidence>
<name>A0AA36JKC3_9DINO</name>
<proteinExistence type="inferred from homology"/>
<dbReference type="InterPro" id="IPR043129">
    <property type="entry name" value="ATPase_NBD"/>
</dbReference>
<dbReference type="InterPro" id="IPR004000">
    <property type="entry name" value="Actin"/>
</dbReference>
<comment type="catalytic activity">
    <reaction evidence="1">
        <text>ATP + H2O = ADP + phosphate + H(+)</text>
        <dbReference type="Rhea" id="RHEA:13065"/>
        <dbReference type="ChEBI" id="CHEBI:15377"/>
        <dbReference type="ChEBI" id="CHEBI:15378"/>
        <dbReference type="ChEBI" id="CHEBI:30616"/>
        <dbReference type="ChEBI" id="CHEBI:43474"/>
        <dbReference type="ChEBI" id="CHEBI:456216"/>
    </reaction>
</comment>
<dbReference type="PROSITE" id="PS01132">
    <property type="entry name" value="ACTINS_ACT_LIKE"/>
    <property type="match status" value="1"/>
</dbReference>
<comment type="similarity">
    <text evidence="2">Belongs to the actin family.</text>
</comment>
<comment type="caution">
    <text evidence="3">The sequence shown here is derived from an EMBL/GenBank/DDBJ whole genome shotgun (WGS) entry which is preliminary data.</text>
</comment>
<dbReference type="Pfam" id="PF00022">
    <property type="entry name" value="Actin"/>
    <property type="match status" value="1"/>
</dbReference>
<dbReference type="SMART" id="SM00268">
    <property type="entry name" value="ACTIN"/>
    <property type="match status" value="1"/>
</dbReference>
<dbReference type="SUPFAM" id="SSF53067">
    <property type="entry name" value="Actin-like ATPase domain"/>
    <property type="match status" value="2"/>
</dbReference>